<accession>A0A4V4HMA7</accession>
<dbReference type="Proteomes" id="UP000305792">
    <property type="component" value="Unassembled WGS sequence"/>
</dbReference>
<dbReference type="InterPro" id="IPR001647">
    <property type="entry name" value="HTH_TetR"/>
</dbReference>
<dbReference type="PANTHER" id="PTHR30055:SF234">
    <property type="entry name" value="HTH-TYPE TRANSCRIPTIONAL REGULATOR BETI"/>
    <property type="match status" value="1"/>
</dbReference>
<evidence type="ECO:0000256" key="1">
    <source>
        <dbReference type="ARBA" id="ARBA00023015"/>
    </source>
</evidence>
<protein>
    <submittedName>
        <fullName evidence="5">TetR family transcriptional regulator</fullName>
    </submittedName>
</protein>
<evidence type="ECO:0000256" key="2">
    <source>
        <dbReference type="ARBA" id="ARBA00023125"/>
    </source>
</evidence>
<evidence type="ECO:0000259" key="4">
    <source>
        <dbReference type="Pfam" id="PF00440"/>
    </source>
</evidence>
<keyword evidence="2" id="KW-0238">DNA-binding</keyword>
<keyword evidence="1" id="KW-0805">Transcription regulation</keyword>
<keyword evidence="6" id="KW-1185">Reference proteome</keyword>
<dbReference type="GO" id="GO:0000976">
    <property type="term" value="F:transcription cis-regulatory region binding"/>
    <property type="evidence" value="ECO:0007669"/>
    <property type="project" value="TreeGrafter"/>
</dbReference>
<dbReference type="InterPro" id="IPR050109">
    <property type="entry name" value="HTH-type_TetR-like_transc_reg"/>
</dbReference>
<evidence type="ECO:0000313" key="6">
    <source>
        <dbReference type="Proteomes" id="UP000305792"/>
    </source>
</evidence>
<dbReference type="SUPFAM" id="SSF46689">
    <property type="entry name" value="Homeodomain-like"/>
    <property type="match status" value="1"/>
</dbReference>
<dbReference type="GO" id="GO:0003700">
    <property type="term" value="F:DNA-binding transcription factor activity"/>
    <property type="evidence" value="ECO:0007669"/>
    <property type="project" value="TreeGrafter"/>
</dbReference>
<organism evidence="5 6">
    <name type="scientific">Glycomyces paridis</name>
    <dbReference type="NCBI Taxonomy" id="2126555"/>
    <lineage>
        <taxon>Bacteria</taxon>
        <taxon>Bacillati</taxon>
        <taxon>Actinomycetota</taxon>
        <taxon>Actinomycetes</taxon>
        <taxon>Glycomycetales</taxon>
        <taxon>Glycomycetaceae</taxon>
        <taxon>Glycomyces</taxon>
    </lineage>
</organism>
<dbReference type="Gene3D" id="1.10.357.10">
    <property type="entry name" value="Tetracycline Repressor, domain 2"/>
    <property type="match status" value="1"/>
</dbReference>
<dbReference type="OrthoDB" id="2356263at2"/>
<dbReference type="EMBL" id="STGX01000028">
    <property type="protein sequence ID" value="THV21236.1"/>
    <property type="molecule type" value="Genomic_DNA"/>
</dbReference>
<name>A0A4V4HMA7_9ACTN</name>
<proteinExistence type="predicted"/>
<reference evidence="5 6" key="1">
    <citation type="journal article" date="2018" name="Int. J. Syst. Evol. Microbiol.">
        <title>Glycomyces paridis sp. nov., isolated from the medicinal plant Paris polyphylla.</title>
        <authorList>
            <person name="Fang X.M."/>
            <person name="Bai J.L."/>
            <person name="Su J."/>
            <person name="Zhao L.L."/>
            <person name="Liu H.Y."/>
            <person name="Ma B.P."/>
            <person name="Zhang Y.Q."/>
            <person name="Yu L.Y."/>
        </authorList>
    </citation>
    <scope>NUCLEOTIDE SEQUENCE [LARGE SCALE GENOMIC DNA]</scope>
    <source>
        <strain evidence="5 6">CPCC 204357</strain>
    </source>
</reference>
<dbReference type="PANTHER" id="PTHR30055">
    <property type="entry name" value="HTH-TYPE TRANSCRIPTIONAL REGULATOR RUTR"/>
    <property type="match status" value="1"/>
</dbReference>
<feature type="domain" description="HTH tetR-type" evidence="4">
    <location>
        <begin position="17"/>
        <end position="64"/>
    </location>
</feature>
<keyword evidence="3" id="KW-0804">Transcription</keyword>
<dbReference type="InterPro" id="IPR009057">
    <property type="entry name" value="Homeodomain-like_sf"/>
</dbReference>
<dbReference type="Pfam" id="PF00440">
    <property type="entry name" value="TetR_N"/>
    <property type="match status" value="1"/>
</dbReference>
<dbReference type="RefSeq" id="WP_136532439.1">
    <property type="nucleotide sequence ID" value="NZ_STGX01000028.1"/>
</dbReference>
<evidence type="ECO:0000313" key="5">
    <source>
        <dbReference type="EMBL" id="THV21236.1"/>
    </source>
</evidence>
<evidence type="ECO:0000256" key="3">
    <source>
        <dbReference type="ARBA" id="ARBA00023163"/>
    </source>
</evidence>
<sequence length="213" mass="22667">MTGTTRAARVAATRETILSAAERLFAEHGVAAVSGRQISEAAGQGNNTAVGYHFGAKADLVRAIVLRHREPIERLRVARIAAVGATGGLRDWVECFVLPTMDHLGSLGDPTWFARFAAQVLTDPGLRPIVEEEAFAASSLRHVKSGLDRCLADLPPRVRAERDEMVRELMIIVPAVRESALAAGAPTARATWHDAGAGLVDAIVGLYLADVTA</sequence>
<comment type="caution">
    <text evidence="5">The sequence shown here is derived from an EMBL/GenBank/DDBJ whole genome shotgun (WGS) entry which is preliminary data.</text>
</comment>
<gene>
    <name evidence="5" type="ORF">E9998_24830</name>
</gene>
<dbReference type="AlphaFoldDB" id="A0A4V4HMA7"/>